<reference evidence="8 9" key="1">
    <citation type="journal article" date="2023" name="Elife">
        <title>Identification of key yeast species and microbe-microbe interactions impacting larval growth of Drosophila in the wild.</title>
        <authorList>
            <person name="Mure A."/>
            <person name="Sugiura Y."/>
            <person name="Maeda R."/>
            <person name="Honda K."/>
            <person name="Sakurai N."/>
            <person name="Takahashi Y."/>
            <person name="Watada M."/>
            <person name="Katoh T."/>
            <person name="Gotoh A."/>
            <person name="Gotoh Y."/>
            <person name="Taniguchi I."/>
            <person name="Nakamura K."/>
            <person name="Hayashi T."/>
            <person name="Katayama T."/>
            <person name="Uemura T."/>
            <person name="Hattori Y."/>
        </authorList>
    </citation>
    <scope>NUCLEOTIDE SEQUENCE [LARGE SCALE GENOMIC DNA]</scope>
    <source>
        <strain evidence="8 9">SB-73</strain>
    </source>
</reference>
<dbReference type="GO" id="GO:0005789">
    <property type="term" value="C:endoplasmic reticulum membrane"/>
    <property type="evidence" value="ECO:0007669"/>
    <property type="project" value="UniProtKB-SubCell"/>
</dbReference>
<name>A0AAV5RJU0_STABA</name>
<evidence type="ECO:0000313" key="9">
    <source>
        <dbReference type="Proteomes" id="UP001362899"/>
    </source>
</evidence>
<evidence type="ECO:0000256" key="7">
    <source>
        <dbReference type="SAM" id="Phobius"/>
    </source>
</evidence>
<evidence type="ECO:0008006" key="10">
    <source>
        <dbReference type="Google" id="ProtNLM"/>
    </source>
</evidence>
<dbReference type="GO" id="GO:0005773">
    <property type="term" value="C:vacuole"/>
    <property type="evidence" value="ECO:0007669"/>
    <property type="project" value="GOC"/>
</dbReference>
<dbReference type="PANTHER" id="PTHR13505:SF7">
    <property type="entry name" value="TRANSMEMBRANE PROTEIN 208"/>
    <property type="match status" value="1"/>
</dbReference>
<proteinExistence type="inferred from homology"/>
<evidence type="ECO:0000256" key="3">
    <source>
        <dbReference type="ARBA" id="ARBA00022692"/>
    </source>
</evidence>
<keyword evidence="4" id="KW-0256">Endoplasmic reticulum</keyword>
<dbReference type="EMBL" id="BTGC01000005">
    <property type="protein sequence ID" value="GMM51441.1"/>
    <property type="molecule type" value="Genomic_DNA"/>
</dbReference>
<feature type="transmembrane region" description="Helical" evidence="7">
    <location>
        <begin position="20"/>
        <end position="37"/>
    </location>
</feature>
<dbReference type="Pfam" id="PF05620">
    <property type="entry name" value="TMEM208_SND2"/>
    <property type="match status" value="1"/>
</dbReference>
<dbReference type="AlphaFoldDB" id="A0AAV5RJU0"/>
<comment type="caution">
    <text evidence="8">The sequence shown here is derived from an EMBL/GenBank/DDBJ whole genome shotgun (WGS) entry which is preliminary data.</text>
</comment>
<dbReference type="GO" id="GO:0006624">
    <property type="term" value="P:vacuolar protein processing"/>
    <property type="evidence" value="ECO:0007669"/>
    <property type="project" value="TreeGrafter"/>
</dbReference>
<evidence type="ECO:0000313" key="8">
    <source>
        <dbReference type="EMBL" id="GMM51441.1"/>
    </source>
</evidence>
<comment type="subcellular location">
    <subcellularLocation>
        <location evidence="1">Endoplasmic reticulum membrane</location>
        <topology evidence="1">Multi-pass membrane protein</topology>
    </subcellularLocation>
</comment>
<keyword evidence="3 7" id="KW-0812">Transmembrane</keyword>
<accession>A0AAV5RJU0</accession>
<dbReference type="PANTHER" id="PTHR13505">
    <property type="entry name" value="TRANSMEMBRANE PROTEIN 208"/>
    <property type="match status" value="1"/>
</dbReference>
<protein>
    <recommendedName>
        <fullName evidence="10">DUF788-domain-containing protein</fullName>
    </recommendedName>
</protein>
<comment type="similarity">
    <text evidence="2">Belongs to the TMEM208 family.</text>
</comment>
<keyword evidence="9" id="KW-1185">Reference proteome</keyword>
<evidence type="ECO:0000256" key="6">
    <source>
        <dbReference type="ARBA" id="ARBA00023136"/>
    </source>
</evidence>
<sequence>MANASNKRIAQLNKGTLLQLDRISFAVYVSAFVYFLVSKRNIFLDLLLCSPGFLAQYWLHKTCGPKYDENKQLIKAGLYINQGGVIEYMKDIMILSWGLAMFSVGFGRKAYFGWLIVPVYAVYKGINIFRTGKAIMSGGSDKLQ</sequence>
<organism evidence="8 9">
    <name type="scientific">Starmerella bacillaris</name>
    <name type="common">Yeast</name>
    <name type="synonym">Candida zemplinina</name>
    <dbReference type="NCBI Taxonomy" id="1247836"/>
    <lineage>
        <taxon>Eukaryota</taxon>
        <taxon>Fungi</taxon>
        <taxon>Dikarya</taxon>
        <taxon>Ascomycota</taxon>
        <taxon>Saccharomycotina</taxon>
        <taxon>Dipodascomycetes</taxon>
        <taxon>Dipodascales</taxon>
        <taxon>Trichomonascaceae</taxon>
        <taxon>Starmerella</taxon>
    </lineage>
</organism>
<keyword evidence="6 7" id="KW-0472">Membrane</keyword>
<evidence type="ECO:0000256" key="5">
    <source>
        <dbReference type="ARBA" id="ARBA00022989"/>
    </source>
</evidence>
<feature type="transmembrane region" description="Helical" evidence="7">
    <location>
        <begin position="97"/>
        <end position="123"/>
    </location>
</feature>
<dbReference type="Proteomes" id="UP001362899">
    <property type="component" value="Unassembled WGS sequence"/>
</dbReference>
<keyword evidence="5 7" id="KW-1133">Transmembrane helix</keyword>
<evidence type="ECO:0000256" key="1">
    <source>
        <dbReference type="ARBA" id="ARBA00004477"/>
    </source>
</evidence>
<gene>
    <name evidence="8" type="ORF">DASB73_023990</name>
</gene>
<evidence type="ECO:0000256" key="2">
    <source>
        <dbReference type="ARBA" id="ARBA00009950"/>
    </source>
</evidence>
<dbReference type="InterPro" id="IPR008506">
    <property type="entry name" value="SND2/TMEM208"/>
</dbReference>
<evidence type="ECO:0000256" key="4">
    <source>
        <dbReference type="ARBA" id="ARBA00022824"/>
    </source>
</evidence>